<gene>
    <name evidence="2" type="ORF">O0S08_09650</name>
</gene>
<sequence>MDSTTVLSMTSGTGSALLWLALVGIAGLAVVLYWPRRFSGPLTEHERRLARGRLHGRSLALTLAAPICAVAGFALLLPPLVHLEVASHVIVQDRDVGCEEDLPLLSRVSWTEETYEWVEAVCCEIDDEAGSGQLRSALLRSAERGFRKPTSCRKDCADLGVFDLVEIELSLVEVAARAYLLTAVEIDAGPRLGDPDPWDIMMGTLSARGIHACPSGPRGTVRSAQSVLRLARAQIIESLQALEVFAVVTGDACDVQAALTTHGRADVASCKMVPAESALECRADGQRAVRMRLVGDGCSAEDVIRLSERHHGLLLRAGHGSTPVRTSGGSSDIRVTGRSSVFAEALTLIHASKEFAHDLNARGLSSLRLTDAADILVEPGPESIVIRSKTSTAAPNEPRQIDAQELATGPFSWSGIDPPTIRCAGDRVIVDIGEDVLDPKTPTYDPTTFHAVMSTIVWAANVLTSSTCAAGLQPSPVPEGVVAQPLLSATEIDTIVAAMRRDRDALGLVLLALAVCSLALGLRRSVR</sequence>
<reference evidence="2" key="1">
    <citation type="submission" date="2022-11" db="EMBL/GenBank/DDBJ databases">
        <title>Minimal conservation of predation-associated metabolite biosynthetic gene clusters underscores biosynthetic potential of Myxococcota including descriptions for ten novel species: Archangium lansinium sp. nov., Myxococcus landrumus sp. nov., Nannocystis bai.</title>
        <authorList>
            <person name="Ahearne A."/>
            <person name="Stevens C."/>
            <person name="Dowd S."/>
        </authorList>
    </citation>
    <scope>NUCLEOTIDE SEQUENCE</scope>
    <source>
        <strain evidence="2">Fl3</strain>
    </source>
</reference>
<organism evidence="2 3">
    <name type="scientific">Nannocystis punicea</name>
    <dbReference type="NCBI Taxonomy" id="2995304"/>
    <lineage>
        <taxon>Bacteria</taxon>
        <taxon>Pseudomonadati</taxon>
        <taxon>Myxococcota</taxon>
        <taxon>Polyangia</taxon>
        <taxon>Nannocystales</taxon>
        <taxon>Nannocystaceae</taxon>
        <taxon>Nannocystis</taxon>
    </lineage>
</organism>
<evidence type="ECO:0000313" key="3">
    <source>
        <dbReference type="Proteomes" id="UP001164459"/>
    </source>
</evidence>
<keyword evidence="1" id="KW-0472">Membrane</keyword>
<dbReference type="RefSeq" id="WP_269038756.1">
    <property type="nucleotide sequence ID" value="NZ_CP114040.1"/>
</dbReference>
<keyword evidence="1" id="KW-1133">Transmembrane helix</keyword>
<protein>
    <recommendedName>
        <fullName evidence="4">Aerotolerance regulator N-terminal domain-containing protein</fullName>
    </recommendedName>
</protein>
<keyword evidence="1" id="KW-0812">Transmembrane</keyword>
<name>A0ABY7HAY0_9BACT</name>
<evidence type="ECO:0000313" key="2">
    <source>
        <dbReference type="EMBL" id="WAS96411.1"/>
    </source>
</evidence>
<feature type="transmembrane region" description="Helical" evidence="1">
    <location>
        <begin position="56"/>
        <end position="77"/>
    </location>
</feature>
<evidence type="ECO:0008006" key="4">
    <source>
        <dbReference type="Google" id="ProtNLM"/>
    </source>
</evidence>
<dbReference type="EMBL" id="CP114040">
    <property type="protein sequence ID" value="WAS96411.1"/>
    <property type="molecule type" value="Genomic_DNA"/>
</dbReference>
<feature type="transmembrane region" description="Helical" evidence="1">
    <location>
        <begin position="505"/>
        <end position="522"/>
    </location>
</feature>
<keyword evidence="3" id="KW-1185">Reference proteome</keyword>
<accession>A0ABY7HAY0</accession>
<proteinExistence type="predicted"/>
<dbReference type="Proteomes" id="UP001164459">
    <property type="component" value="Chromosome"/>
</dbReference>
<feature type="transmembrane region" description="Helical" evidence="1">
    <location>
        <begin position="16"/>
        <end position="35"/>
    </location>
</feature>
<evidence type="ECO:0000256" key="1">
    <source>
        <dbReference type="SAM" id="Phobius"/>
    </source>
</evidence>